<gene>
    <name evidence="2" type="primary">fixQ</name>
    <name evidence="2" type="ORF">GCM10011515_25510</name>
</gene>
<keyword evidence="1" id="KW-1133">Transmembrane helix</keyword>
<protein>
    <submittedName>
        <fullName evidence="2">Cytochrome-c oxidase</fullName>
    </submittedName>
</protein>
<keyword evidence="1" id="KW-0472">Membrane</keyword>
<name>A0ABQ1SAQ9_9SPHN</name>
<dbReference type="Pfam" id="PF05545">
    <property type="entry name" value="FixQ"/>
    <property type="match status" value="1"/>
</dbReference>
<dbReference type="CDD" id="cd01324">
    <property type="entry name" value="cbb3_Oxidase_CcoQ"/>
    <property type="match status" value="1"/>
</dbReference>
<comment type="caution">
    <text evidence="2">The sequence shown here is derived from an EMBL/GenBank/DDBJ whole genome shotgun (WGS) entry which is preliminary data.</text>
</comment>
<organism evidence="2 3">
    <name type="scientific">Tsuneonella deserti</name>
    <dbReference type="NCBI Taxonomy" id="2035528"/>
    <lineage>
        <taxon>Bacteria</taxon>
        <taxon>Pseudomonadati</taxon>
        <taxon>Pseudomonadota</taxon>
        <taxon>Alphaproteobacteria</taxon>
        <taxon>Sphingomonadales</taxon>
        <taxon>Erythrobacteraceae</taxon>
        <taxon>Tsuneonella</taxon>
    </lineage>
</organism>
<feature type="transmembrane region" description="Helical" evidence="1">
    <location>
        <begin position="16"/>
        <end position="34"/>
    </location>
</feature>
<dbReference type="EMBL" id="BMKL01000001">
    <property type="protein sequence ID" value="GGE04816.1"/>
    <property type="molecule type" value="Genomic_DNA"/>
</dbReference>
<evidence type="ECO:0000313" key="2">
    <source>
        <dbReference type="EMBL" id="GGE04816.1"/>
    </source>
</evidence>
<dbReference type="Proteomes" id="UP000619041">
    <property type="component" value="Unassembled WGS sequence"/>
</dbReference>
<accession>A0ABQ1SAQ9</accession>
<sequence>MSDHSTYEALRHFADSWGLLAMLLVFAGLIAWPFRPGARPRNDEAAHVIFKDEDGGE</sequence>
<evidence type="ECO:0000313" key="3">
    <source>
        <dbReference type="Proteomes" id="UP000619041"/>
    </source>
</evidence>
<proteinExistence type="predicted"/>
<dbReference type="RefSeq" id="WP_188645474.1">
    <property type="nucleotide sequence ID" value="NZ_BMKL01000001.1"/>
</dbReference>
<dbReference type="InterPro" id="IPR008621">
    <property type="entry name" value="Cbb3-typ_cyt_oxidase_comp"/>
</dbReference>
<keyword evidence="3" id="KW-1185">Reference proteome</keyword>
<reference evidence="3" key="1">
    <citation type="journal article" date="2019" name="Int. J. Syst. Evol. Microbiol.">
        <title>The Global Catalogue of Microorganisms (GCM) 10K type strain sequencing project: providing services to taxonomists for standard genome sequencing and annotation.</title>
        <authorList>
            <consortium name="The Broad Institute Genomics Platform"/>
            <consortium name="The Broad Institute Genome Sequencing Center for Infectious Disease"/>
            <person name="Wu L."/>
            <person name="Ma J."/>
        </authorList>
    </citation>
    <scope>NUCLEOTIDE SEQUENCE [LARGE SCALE GENOMIC DNA]</scope>
    <source>
        <strain evidence="3">CGMCC 1.15959</strain>
    </source>
</reference>
<evidence type="ECO:0000256" key="1">
    <source>
        <dbReference type="SAM" id="Phobius"/>
    </source>
</evidence>
<keyword evidence="1" id="KW-0812">Transmembrane</keyword>